<sequence>MLLTFRWLRRPGQNPNPNPNQIWKFGKLSVVSYGLATPNRTNRSTTSSHRQSLASCPFLRPDCVFKAKRRGDVAVIDDLCQLPPRHNIQILCIHSSLVAGEPPPVLAAHETLVRGVPLKEGTNAFDQAAWLGCPDDWMLDASMLIIIPPPILALKCQVSHFGPLN</sequence>
<accession>Q6IKC1</accession>
<dbReference type="EMBL" id="BK002445">
    <property type="protein sequence ID" value="DAA03951.1"/>
    <property type="molecule type" value="Genomic_DNA"/>
</dbReference>
<organism evidence="1">
    <name type="scientific">Drosophila melanogaster</name>
    <name type="common">Fruit fly</name>
    <dbReference type="NCBI Taxonomy" id="7227"/>
    <lineage>
        <taxon>Eukaryota</taxon>
        <taxon>Metazoa</taxon>
        <taxon>Ecdysozoa</taxon>
        <taxon>Arthropoda</taxon>
        <taxon>Hexapoda</taxon>
        <taxon>Insecta</taxon>
        <taxon>Pterygota</taxon>
        <taxon>Neoptera</taxon>
        <taxon>Endopterygota</taxon>
        <taxon>Diptera</taxon>
        <taxon>Brachycera</taxon>
        <taxon>Muscomorpha</taxon>
        <taxon>Ephydroidea</taxon>
        <taxon>Drosophilidae</taxon>
        <taxon>Drosophila</taxon>
        <taxon>Sophophora</taxon>
    </lineage>
</organism>
<name>Q6IKC1_DROME</name>
<reference evidence="1" key="1">
    <citation type="journal article" date="2003" name="Genome Biol.">
        <title>An integrated gene annotation and transcriptional profiling approach towards the full gene content of the Drosophila genome.</title>
        <authorList>
            <person name="Hild M."/>
            <person name="Beckmann B."/>
            <person name="Haas S.A."/>
            <person name="Koch B."/>
            <person name="Solovyev V."/>
            <person name="Busold C."/>
            <person name="Fellenberg K."/>
            <person name="Boutros M."/>
            <person name="Vingron M."/>
            <person name="Sauer F."/>
            <person name="Hoheisel J.D."/>
            <person name="Paro R."/>
        </authorList>
    </citation>
    <scope>NUCLEOTIDE SEQUENCE</scope>
</reference>
<proteinExistence type="predicted"/>
<evidence type="ECO:0000313" key="1">
    <source>
        <dbReference type="EMBL" id="DAA03951.1"/>
    </source>
</evidence>
<protein>
    <submittedName>
        <fullName evidence="1">HDC12885</fullName>
    </submittedName>
</protein>
<dbReference type="AlphaFoldDB" id="Q6IKC1"/>
<gene>
    <name evidence="1" type="ORF">HDC12885</name>
</gene>